<feature type="domain" description="Methyltransferase" evidence="1">
    <location>
        <begin position="137"/>
        <end position="226"/>
    </location>
</feature>
<gene>
    <name evidence="2" type="ORF">LEM8419_01595</name>
</gene>
<dbReference type="InterPro" id="IPR029063">
    <property type="entry name" value="SAM-dependent_MTases_sf"/>
</dbReference>
<keyword evidence="3" id="KW-1185">Reference proteome</keyword>
<name>A0ABN8F663_9BACT</name>
<dbReference type="CDD" id="cd02440">
    <property type="entry name" value="AdoMet_MTases"/>
    <property type="match status" value="1"/>
</dbReference>
<evidence type="ECO:0000313" key="2">
    <source>
        <dbReference type="EMBL" id="CAH1000442.1"/>
    </source>
</evidence>
<dbReference type="RefSeq" id="WP_238750493.1">
    <property type="nucleotide sequence ID" value="NZ_CAKLPZ010000001.1"/>
</dbReference>
<evidence type="ECO:0000313" key="3">
    <source>
        <dbReference type="Proteomes" id="UP000837803"/>
    </source>
</evidence>
<comment type="caution">
    <text evidence="2">The sequence shown here is derived from an EMBL/GenBank/DDBJ whole genome shotgun (WGS) entry which is preliminary data.</text>
</comment>
<dbReference type="Proteomes" id="UP000837803">
    <property type="component" value="Unassembled WGS sequence"/>
</dbReference>
<proteinExistence type="predicted"/>
<sequence length="386" mass="42355">MAVILLSPTNGRPLRRRKDGLLDDGERLWPVVEGIPYLRPKEDLREQVVSSLRAGDRRAALRLLLADQDRFSPTVPPSSAALDQVLDQRTSLTLRQAMELLHFGAVGDYFAYRWCSPTFVSGLRLLELAVPGQGSPVVEYACGIGHYLRELERVGVRATGVDVVFAKLWLARTFMGVRGTLVCGDIEAGPVVAPDRPRTVLCQDAFYFFEHKPAALTHMREVATTTGNVAVGHVHTTLDQHEAGFSSSVDDYRALAGGAVWDDSSLATSWYSGAPPNPAEDSSATVAWVEGRIPAPTQRLCFSSQGARLVLNPLLSSAGVDWPSAGWRTEYTGDATSLGTHTLSELCSRQDVRALVADPTRVHQLDDVAREELYRQRVLINLPARW</sequence>
<dbReference type="Pfam" id="PF13649">
    <property type="entry name" value="Methyltransf_25"/>
    <property type="match status" value="1"/>
</dbReference>
<dbReference type="EMBL" id="CAKLPZ010000001">
    <property type="protein sequence ID" value="CAH1000442.1"/>
    <property type="molecule type" value="Genomic_DNA"/>
</dbReference>
<dbReference type="Gene3D" id="3.40.50.150">
    <property type="entry name" value="Vaccinia Virus protein VP39"/>
    <property type="match status" value="1"/>
</dbReference>
<organism evidence="2 3">
    <name type="scientific">Neolewinella maritima</name>
    <dbReference type="NCBI Taxonomy" id="1383882"/>
    <lineage>
        <taxon>Bacteria</taxon>
        <taxon>Pseudomonadati</taxon>
        <taxon>Bacteroidota</taxon>
        <taxon>Saprospiria</taxon>
        <taxon>Saprospirales</taxon>
        <taxon>Lewinellaceae</taxon>
        <taxon>Neolewinella</taxon>
    </lineage>
</organism>
<evidence type="ECO:0000259" key="1">
    <source>
        <dbReference type="Pfam" id="PF13649"/>
    </source>
</evidence>
<protein>
    <recommendedName>
        <fullName evidence="1">Methyltransferase domain-containing protein</fullName>
    </recommendedName>
</protein>
<dbReference type="SUPFAM" id="SSF53335">
    <property type="entry name" value="S-adenosyl-L-methionine-dependent methyltransferases"/>
    <property type="match status" value="1"/>
</dbReference>
<dbReference type="InterPro" id="IPR041698">
    <property type="entry name" value="Methyltransf_25"/>
</dbReference>
<reference evidence="2" key="1">
    <citation type="submission" date="2021-12" db="EMBL/GenBank/DDBJ databases">
        <authorList>
            <person name="Rodrigo-Torres L."/>
            <person name="Arahal R. D."/>
            <person name="Lucena T."/>
        </authorList>
    </citation>
    <scope>NUCLEOTIDE SEQUENCE</scope>
    <source>
        <strain evidence="2">CECT 8419</strain>
    </source>
</reference>
<accession>A0ABN8F663</accession>